<sequence length="257" mass="28777">MFSRTSVIELVKSLKLKTHNEVEELAIKFDFESAISGQYIKEKETSIVKYLLANPGSLGPNGSNIQYELLEFSIAKYKSGINFDSFIGSFPELVNSLKKDGYDVVNDQIRALLPSQLPLVQQESELESLLVKLGLQTAKGHYEQAIAAHARGEWAAANSQLRSFVEDLFNQIQNKVCPGDYPSSQQKKQALANSGFFVSDYNEFLSNGTGFVEGFWKRLHSSGSHPGLSDELDSTFRLHMVILVSHCFLVRLDQNYL</sequence>
<dbReference type="RefSeq" id="WP_160419823.1">
    <property type="nucleotide sequence ID" value="NZ_WTKP01000015.1"/>
</dbReference>
<reference evidence="1 2" key="1">
    <citation type="submission" date="2019-12" db="EMBL/GenBank/DDBJ databases">
        <title>Halomonas rutogse sp. nov. isolated from two lakes on Tibetan Plateau.</title>
        <authorList>
            <person name="Gao P."/>
        </authorList>
    </citation>
    <scope>NUCLEOTIDE SEQUENCE [LARGE SCALE GENOMIC DNA]</scope>
    <source>
        <strain evidence="1 2">ZH2S</strain>
    </source>
</reference>
<protein>
    <submittedName>
        <fullName evidence="1">Uncharacterized protein</fullName>
    </submittedName>
</protein>
<comment type="caution">
    <text evidence="1">The sequence shown here is derived from an EMBL/GenBank/DDBJ whole genome shotgun (WGS) entry which is preliminary data.</text>
</comment>
<name>A0A7X3KRE2_9GAMM</name>
<accession>A0A7X3KRE2</accession>
<keyword evidence="2" id="KW-1185">Reference proteome</keyword>
<proteinExistence type="predicted"/>
<dbReference type="EMBL" id="WTKP01000015">
    <property type="protein sequence ID" value="MWJ29490.1"/>
    <property type="molecule type" value="Genomic_DNA"/>
</dbReference>
<evidence type="ECO:0000313" key="1">
    <source>
        <dbReference type="EMBL" id="MWJ29490.1"/>
    </source>
</evidence>
<evidence type="ECO:0000313" key="2">
    <source>
        <dbReference type="Proteomes" id="UP000437638"/>
    </source>
</evidence>
<organism evidence="1 2">
    <name type="scientific">Vreelandella zhuhanensis</name>
    <dbReference type="NCBI Taxonomy" id="2684210"/>
    <lineage>
        <taxon>Bacteria</taxon>
        <taxon>Pseudomonadati</taxon>
        <taxon>Pseudomonadota</taxon>
        <taxon>Gammaproteobacteria</taxon>
        <taxon>Oceanospirillales</taxon>
        <taxon>Halomonadaceae</taxon>
        <taxon>Vreelandella</taxon>
    </lineage>
</organism>
<gene>
    <name evidence="1" type="ORF">GPM19_15015</name>
</gene>
<dbReference type="Proteomes" id="UP000437638">
    <property type="component" value="Unassembled WGS sequence"/>
</dbReference>
<dbReference type="AlphaFoldDB" id="A0A7X3KRE2"/>